<organism evidence="6 7">
    <name type="scientific">Enterocloster citroniae</name>
    <dbReference type="NCBI Taxonomy" id="358743"/>
    <lineage>
        <taxon>Bacteria</taxon>
        <taxon>Bacillati</taxon>
        <taxon>Bacillota</taxon>
        <taxon>Clostridia</taxon>
        <taxon>Lachnospirales</taxon>
        <taxon>Lachnospiraceae</taxon>
        <taxon>Enterocloster</taxon>
    </lineage>
</organism>
<dbReference type="SUPFAM" id="SSF53822">
    <property type="entry name" value="Periplasmic binding protein-like I"/>
    <property type="match status" value="1"/>
</dbReference>
<name>A0AA41FCP6_9FIRM</name>
<dbReference type="GO" id="GO:0030313">
    <property type="term" value="C:cell envelope"/>
    <property type="evidence" value="ECO:0007669"/>
    <property type="project" value="UniProtKB-SubCell"/>
</dbReference>
<reference evidence="6" key="1">
    <citation type="journal article" date="2021" name="Gut Microbes">
        <title>A synthetic consortium of 100 gut commensals modulates the composition and function in a colon model of the microbiome of elderly subjects.</title>
        <authorList>
            <person name="Perez M."/>
            <person name="Ntemiri A."/>
            <person name="Tan H."/>
            <person name="Harris H.M.B."/>
            <person name="Roager H.M."/>
            <person name="Ribiere C."/>
            <person name="O'Toole P.W."/>
        </authorList>
    </citation>
    <scope>NUCLEOTIDE SEQUENCE</scope>
    <source>
        <strain evidence="6">MCC335</strain>
    </source>
</reference>
<evidence type="ECO:0000313" key="6">
    <source>
        <dbReference type="EMBL" id="MBT9808891.1"/>
    </source>
</evidence>
<evidence type="ECO:0000259" key="5">
    <source>
        <dbReference type="Pfam" id="PF13407"/>
    </source>
</evidence>
<evidence type="ECO:0000256" key="4">
    <source>
        <dbReference type="SAM" id="SignalP"/>
    </source>
</evidence>
<evidence type="ECO:0000313" key="7">
    <source>
        <dbReference type="Proteomes" id="UP000708338"/>
    </source>
</evidence>
<proteinExistence type="inferred from homology"/>
<evidence type="ECO:0000256" key="2">
    <source>
        <dbReference type="ARBA" id="ARBA00007639"/>
    </source>
</evidence>
<dbReference type="Pfam" id="PF13407">
    <property type="entry name" value="Peripla_BP_4"/>
    <property type="match status" value="1"/>
</dbReference>
<comment type="caution">
    <text evidence="6">The sequence shown here is derived from an EMBL/GenBank/DDBJ whole genome shotgun (WGS) entry which is preliminary data.</text>
</comment>
<dbReference type="AlphaFoldDB" id="A0AA41FCP6"/>
<dbReference type="PANTHER" id="PTHR46847">
    <property type="entry name" value="D-ALLOSE-BINDING PERIPLASMIC PROTEIN-RELATED"/>
    <property type="match status" value="1"/>
</dbReference>
<dbReference type="Gene3D" id="3.40.50.2300">
    <property type="match status" value="2"/>
</dbReference>
<dbReference type="RefSeq" id="WP_117450610.1">
    <property type="nucleotide sequence ID" value="NZ_CABJDD010000002.1"/>
</dbReference>
<sequence>MQRNVLATLLSAVMVVSLVGCGSGQTAATQSRVSTAAAESESKSKNKDGTYSVAFICKSYSDTFCLTVKDEFEKAAADYTDVFTVDYFDSENTAATQIDQIETCTAANYDAIVFQQVDSEAPVEVVKQAVDKGVKVIVTTGHIEDGGASWYVDADPYQQGQVVAEYAVDNGFCDDAEIAILGGPVGNFHSENRIQAFRDVVEAKEGTKLVASEVADWSKDTAMTIAQNWLVAYPDLKVILAANDDMAMGAVEAIEMEGKENDIKVFAIDGTEAGIEAVADGRLQATVQQDVRGYAVEALNILNNLLEGEDAESLNIDSTLITKENCGDFQ</sequence>
<keyword evidence="3 4" id="KW-0732">Signal</keyword>
<dbReference type="PROSITE" id="PS51257">
    <property type="entry name" value="PROKAR_LIPOPROTEIN"/>
    <property type="match status" value="1"/>
</dbReference>
<accession>A0AA41FCP6</accession>
<feature type="signal peptide" evidence="4">
    <location>
        <begin position="1"/>
        <end position="27"/>
    </location>
</feature>
<dbReference type="PANTHER" id="PTHR46847:SF1">
    <property type="entry name" value="D-ALLOSE-BINDING PERIPLASMIC PROTEIN-RELATED"/>
    <property type="match status" value="1"/>
</dbReference>
<feature type="domain" description="Periplasmic binding protein" evidence="5">
    <location>
        <begin position="53"/>
        <end position="309"/>
    </location>
</feature>
<evidence type="ECO:0000256" key="1">
    <source>
        <dbReference type="ARBA" id="ARBA00004196"/>
    </source>
</evidence>
<feature type="chain" id="PRO_5041291858" evidence="4">
    <location>
        <begin position="28"/>
        <end position="330"/>
    </location>
</feature>
<dbReference type="Proteomes" id="UP000708338">
    <property type="component" value="Unassembled WGS sequence"/>
</dbReference>
<dbReference type="EMBL" id="WQPS01000004">
    <property type="protein sequence ID" value="MBT9808891.1"/>
    <property type="molecule type" value="Genomic_DNA"/>
</dbReference>
<dbReference type="InterPro" id="IPR025997">
    <property type="entry name" value="SBP_2_dom"/>
</dbReference>
<dbReference type="GO" id="GO:0030246">
    <property type="term" value="F:carbohydrate binding"/>
    <property type="evidence" value="ECO:0007669"/>
    <property type="project" value="UniProtKB-ARBA"/>
</dbReference>
<evidence type="ECO:0000256" key="3">
    <source>
        <dbReference type="ARBA" id="ARBA00022729"/>
    </source>
</evidence>
<dbReference type="InterPro" id="IPR028082">
    <property type="entry name" value="Peripla_BP_I"/>
</dbReference>
<comment type="similarity">
    <text evidence="2">Belongs to the bacterial solute-binding protein 2 family.</text>
</comment>
<dbReference type="CDD" id="cd01536">
    <property type="entry name" value="PBP1_ABC_sugar_binding-like"/>
    <property type="match status" value="1"/>
</dbReference>
<comment type="subcellular location">
    <subcellularLocation>
        <location evidence="1">Cell envelope</location>
    </subcellularLocation>
</comment>
<gene>
    <name evidence="6" type="ORF">GPL26_04450</name>
</gene>
<protein>
    <submittedName>
        <fullName evidence="6">Substrate-binding domain-containing protein</fullName>
    </submittedName>
</protein>